<sequence>MNAAPNLLFAAQPASTQRQTHCSRRSRLKFFAEAFFQKGWSAANESFLPSFFQKGRRGL</sequence>
<proteinExistence type="predicted"/>
<comment type="caution">
    <text evidence="1">The sequence shown here is derived from an EMBL/GenBank/DDBJ whole genome shotgun (WGS) entry which is preliminary data.</text>
</comment>
<dbReference type="AlphaFoldDB" id="A0A1Y4E4M3"/>
<organism evidence="1 2">
    <name type="scientific">Anaerotruncus colihominis</name>
    <dbReference type="NCBI Taxonomy" id="169435"/>
    <lineage>
        <taxon>Bacteria</taxon>
        <taxon>Bacillati</taxon>
        <taxon>Bacillota</taxon>
        <taxon>Clostridia</taxon>
        <taxon>Eubacteriales</taxon>
        <taxon>Oscillospiraceae</taxon>
        <taxon>Anaerotruncus</taxon>
    </lineage>
</organism>
<name>A0A1Y4E4M3_9FIRM</name>
<dbReference type="EMBL" id="NFKP01000012">
    <property type="protein sequence ID" value="OUP69133.1"/>
    <property type="molecule type" value="Genomic_DNA"/>
</dbReference>
<reference evidence="2" key="1">
    <citation type="submission" date="2017-04" db="EMBL/GenBank/DDBJ databases">
        <title>Function of individual gut microbiota members based on whole genome sequencing of pure cultures obtained from chicken caecum.</title>
        <authorList>
            <person name="Medvecky M."/>
            <person name="Cejkova D."/>
            <person name="Polansky O."/>
            <person name="Karasova D."/>
            <person name="Kubasova T."/>
            <person name="Cizek A."/>
            <person name="Rychlik I."/>
        </authorList>
    </citation>
    <scope>NUCLEOTIDE SEQUENCE [LARGE SCALE GENOMIC DNA]</scope>
    <source>
        <strain evidence="2">An175</strain>
    </source>
</reference>
<gene>
    <name evidence="1" type="ORF">B5F11_10280</name>
</gene>
<evidence type="ECO:0000313" key="2">
    <source>
        <dbReference type="Proteomes" id="UP000196386"/>
    </source>
</evidence>
<protein>
    <submittedName>
        <fullName evidence="1">Uncharacterized protein</fullName>
    </submittedName>
</protein>
<evidence type="ECO:0000313" key="1">
    <source>
        <dbReference type="EMBL" id="OUP69133.1"/>
    </source>
</evidence>
<accession>A0A1Y4E4M3</accession>
<dbReference type="Proteomes" id="UP000196386">
    <property type="component" value="Unassembled WGS sequence"/>
</dbReference>